<dbReference type="EC" id="3.1.3.16" evidence="3"/>
<dbReference type="InterPro" id="IPR004843">
    <property type="entry name" value="Calcineurin-like_PHP"/>
</dbReference>
<evidence type="ECO:0000313" key="3">
    <source>
        <dbReference type="EMBL" id="SLN67157.1"/>
    </source>
</evidence>
<reference evidence="3 4" key="1">
    <citation type="submission" date="2017-03" db="EMBL/GenBank/DDBJ databases">
        <authorList>
            <person name="Afonso C.L."/>
            <person name="Miller P.J."/>
            <person name="Scott M.A."/>
            <person name="Spackman E."/>
            <person name="Goraichik I."/>
            <person name="Dimitrov K.M."/>
            <person name="Suarez D.L."/>
            <person name="Swayne D.E."/>
        </authorList>
    </citation>
    <scope>NUCLEOTIDE SEQUENCE [LARGE SCALE GENOMIC DNA]</scope>
    <source>
        <strain evidence="3 4">CECT 8367</strain>
    </source>
</reference>
<dbReference type="EMBL" id="PYGB01000015">
    <property type="protein sequence ID" value="PSK81551.1"/>
    <property type="molecule type" value="Genomic_DNA"/>
</dbReference>
<dbReference type="OrthoDB" id="9807890at2"/>
<protein>
    <submittedName>
        <fullName evidence="2">Serine/threonine protein phosphatase 1</fullName>
    </submittedName>
    <submittedName>
        <fullName evidence="3">Serine/threonine-protein phosphatase 2</fullName>
        <ecNumber evidence="3">3.1.3.16</ecNumber>
    </submittedName>
</protein>
<accession>A0A1X7A0Y6</accession>
<reference evidence="2 5" key="2">
    <citation type="submission" date="2018-03" db="EMBL/GenBank/DDBJ databases">
        <title>Genomic Encyclopedia of Archaeal and Bacterial Type Strains, Phase II (KMG-II): from individual species to whole genera.</title>
        <authorList>
            <person name="Goeker M."/>
        </authorList>
    </citation>
    <scope>NUCLEOTIDE SEQUENCE [LARGE SCALE GENOMIC DNA]</scope>
    <source>
        <strain evidence="2 5">DSM 29956</strain>
    </source>
</reference>
<evidence type="ECO:0000313" key="5">
    <source>
        <dbReference type="Proteomes" id="UP000240624"/>
    </source>
</evidence>
<dbReference type="Gene3D" id="3.60.21.10">
    <property type="match status" value="1"/>
</dbReference>
<dbReference type="RefSeq" id="WP_085897648.1">
    <property type="nucleotide sequence ID" value="NZ_FWFY01000013.1"/>
</dbReference>
<dbReference type="PANTHER" id="PTHR42850:SF4">
    <property type="entry name" value="ZINC-DEPENDENT ENDOPOLYPHOSPHATASE"/>
    <property type="match status" value="1"/>
</dbReference>
<dbReference type="GO" id="GO:0004722">
    <property type="term" value="F:protein serine/threonine phosphatase activity"/>
    <property type="evidence" value="ECO:0007669"/>
    <property type="project" value="UniProtKB-EC"/>
</dbReference>
<keyword evidence="5" id="KW-1185">Reference proteome</keyword>
<dbReference type="GO" id="GO:0005737">
    <property type="term" value="C:cytoplasm"/>
    <property type="evidence" value="ECO:0007669"/>
    <property type="project" value="TreeGrafter"/>
</dbReference>
<keyword evidence="3" id="KW-0378">Hydrolase</keyword>
<evidence type="ECO:0000313" key="2">
    <source>
        <dbReference type="EMBL" id="PSK81551.1"/>
    </source>
</evidence>
<dbReference type="Proteomes" id="UP000240624">
    <property type="component" value="Unassembled WGS sequence"/>
</dbReference>
<dbReference type="EMBL" id="FWFY01000013">
    <property type="protein sequence ID" value="SLN67157.1"/>
    <property type="molecule type" value="Genomic_DNA"/>
</dbReference>
<name>A0A1X7A0Y6_9RHOB</name>
<dbReference type="InterPro" id="IPR029052">
    <property type="entry name" value="Metallo-depent_PP-like"/>
</dbReference>
<feature type="domain" description="Calcineurin-like phosphoesterase" evidence="1">
    <location>
        <begin position="28"/>
        <end position="211"/>
    </location>
</feature>
<dbReference type="Pfam" id="PF00149">
    <property type="entry name" value="Metallophos"/>
    <property type="match status" value="1"/>
</dbReference>
<proteinExistence type="predicted"/>
<dbReference type="InterPro" id="IPR050126">
    <property type="entry name" value="Ap4A_hydrolase"/>
</dbReference>
<dbReference type="PANTHER" id="PTHR42850">
    <property type="entry name" value="METALLOPHOSPHOESTERASE"/>
    <property type="match status" value="1"/>
</dbReference>
<dbReference type="GO" id="GO:0110154">
    <property type="term" value="P:RNA decapping"/>
    <property type="evidence" value="ECO:0007669"/>
    <property type="project" value="TreeGrafter"/>
</dbReference>
<evidence type="ECO:0000259" key="1">
    <source>
        <dbReference type="Pfam" id="PF00149"/>
    </source>
</evidence>
<dbReference type="AlphaFoldDB" id="A0A1X7A0Y6"/>
<sequence length="254" mass="27581">MRFLARLRRALGARTVPVFDAVLAPATPLAVIGDVHGRADLLFLMLDRLKREAPDHQVILVGDYLDRGEESQEVLEALREQSGLVCLKGNHEAMCLEFLKDPERYGPRWLRNGGLQTLASFGVGGVGQGTDAARLVAARDALAESLGDNAITWLQNLPLSWRSGNVAVVHAAADPELPISLQSEQTLLWGHPNFDRVARQDGVWIVHGHTIVDQARAEAGRIAVDTGAYASGQLSAAIIEKGDLRIVEARLYSS</sequence>
<dbReference type="GO" id="GO:0008803">
    <property type="term" value="F:bis(5'-nucleosyl)-tetraphosphatase (symmetrical) activity"/>
    <property type="evidence" value="ECO:0007669"/>
    <property type="project" value="TreeGrafter"/>
</dbReference>
<evidence type="ECO:0000313" key="4">
    <source>
        <dbReference type="Proteomes" id="UP000193495"/>
    </source>
</evidence>
<dbReference type="Proteomes" id="UP000193495">
    <property type="component" value="Unassembled WGS sequence"/>
</dbReference>
<organism evidence="3 4">
    <name type="scientific">Limimaricola soesokkakensis</name>
    <dbReference type="NCBI Taxonomy" id="1343159"/>
    <lineage>
        <taxon>Bacteria</taxon>
        <taxon>Pseudomonadati</taxon>
        <taxon>Pseudomonadota</taxon>
        <taxon>Alphaproteobacteria</taxon>
        <taxon>Rhodobacterales</taxon>
        <taxon>Paracoccaceae</taxon>
        <taxon>Limimaricola</taxon>
    </lineage>
</organism>
<gene>
    <name evidence="3" type="primary">pphB</name>
    <name evidence="2" type="ORF">CLV79_11519</name>
    <name evidence="3" type="ORF">LOS8367_03342</name>
</gene>
<dbReference type="SUPFAM" id="SSF56300">
    <property type="entry name" value="Metallo-dependent phosphatases"/>
    <property type="match status" value="1"/>
</dbReference>